<dbReference type="PIRSF" id="PIRSF037307">
    <property type="entry name" value="Lhr-like_helic_prd"/>
    <property type="match status" value="1"/>
</dbReference>
<evidence type="ECO:0000256" key="1">
    <source>
        <dbReference type="ARBA" id="ARBA00022741"/>
    </source>
</evidence>
<feature type="domain" description="Helicase ATP-binding" evidence="10">
    <location>
        <begin position="34"/>
        <end position="213"/>
    </location>
</feature>
<gene>
    <name evidence="12" type="ORF">RG963_09655</name>
</gene>
<comment type="similarity">
    <text evidence="9">Belongs to the Lhr helicase family. Lhr-Core subfamily.</text>
</comment>
<keyword evidence="4 12" id="KW-0347">Helicase</keyword>
<keyword evidence="5" id="KW-0067">ATP-binding</keyword>
<dbReference type="PANTHER" id="PTHR47962">
    <property type="entry name" value="ATP-DEPENDENT HELICASE LHR-RELATED-RELATED"/>
    <property type="match status" value="1"/>
</dbReference>
<dbReference type="SUPFAM" id="SSF52540">
    <property type="entry name" value="P-loop containing nucleoside triphosphate hydrolases"/>
    <property type="match status" value="1"/>
</dbReference>
<dbReference type="InterPro" id="IPR011545">
    <property type="entry name" value="DEAD/DEAH_box_helicase_dom"/>
</dbReference>
<reference evidence="13" key="1">
    <citation type="submission" date="2023-07" db="EMBL/GenBank/DDBJ databases">
        <title>Whole-genome sequencing of a new Methanosarcina sp. Z-7115.</title>
        <authorList>
            <person name="Zhilina T.N."/>
            <person name="Merkel A.Y."/>
        </authorList>
    </citation>
    <scope>NUCLEOTIDE SEQUENCE [LARGE SCALE GENOMIC DNA]</scope>
    <source>
        <strain evidence="13">Z-7115</strain>
    </source>
</reference>
<evidence type="ECO:0000256" key="3">
    <source>
        <dbReference type="ARBA" id="ARBA00022801"/>
    </source>
</evidence>
<dbReference type="Gene3D" id="3.40.50.300">
    <property type="entry name" value="P-loop containing nucleotide triphosphate hydrolases"/>
    <property type="match status" value="2"/>
</dbReference>
<dbReference type="PANTHER" id="PTHR47962:SF5">
    <property type="entry name" value="ATP-DEPENDENT HELICASE LHR-RELATED"/>
    <property type="match status" value="1"/>
</dbReference>
<keyword evidence="13" id="KW-1185">Reference proteome</keyword>
<dbReference type="InterPro" id="IPR017170">
    <property type="entry name" value="Lhr-like"/>
</dbReference>
<dbReference type="InterPro" id="IPR052511">
    <property type="entry name" value="ATP-dep_Helicase"/>
</dbReference>
<keyword evidence="3 12" id="KW-0378">Hydrolase</keyword>
<dbReference type="GO" id="GO:0004386">
    <property type="term" value="F:helicase activity"/>
    <property type="evidence" value="ECO:0007669"/>
    <property type="project" value="UniProtKB-KW"/>
</dbReference>
<comment type="caution">
    <text evidence="12">The sequence shown here is derived from an EMBL/GenBank/DDBJ whole genome shotgun (WGS) entry which is preliminary data.</text>
</comment>
<evidence type="ECO:0000256" key="4">
    <source>
        <dbReference type="ARBA" id="ARBA00022806"/>
    </source>
</evidence>
<dbReference type="EC" id="3.6.4.-" evidence="12"/>
<name>A0ABU2D227_9EURY</name>
<keyword evidence="2" id="KW-0227">DNA damage</keyword>
<evidence type="ECO:0000256" key="2">
    <source>
        <dbReference type="ARBA" id="ARBA00022763"/>
    </source>
</evidence>
<dbReference type="InterPro" id="IPR027417">
    <property type="entry name" value="P-loop_NTPase"/>
</dbReference>
<dbReference type="Pfam" id="PF19306">
    <property type="entry name" value="WHD_Lhr"/>
    <property type="match status" value="1"/>
</dbReference>
<accession>A0ABU2D227</accession>
<dbReference type="Pfam" id="PF00270">
    <property type="entry name" value="DEAD"/>
    <property type="match status" value="1"/>
</dbReference>
<keyword evidence="7" id="KW-0234">DNA repair</keyword>
<dbReference type="SMART" id="SM00487">
    <property type="entry name" value="DEXDc"/>
    <property type="match status" value="1"/>
</dbReference>
<dbReference type="PROSITE" id="PS51192">
    <property type="entry name" value="HELICASE_ATP_BIND_1"/>
    <property type="match status" value="1"/>
</dbReference>
<dbReference type="InterPro" id="IPR045628">
    <property type="entry name" value="Lhr_WH_dom"/>
</dbReference>
<evidence type="ECO:0000256" key="7">
    <source>
        <dbReference type="ARBA" id="ARBA00023204"/>
    </source>
</evidence>
<keyword evidence="6" id="KW-0238">DNA-binding</keyword>
<dbReference type="EMBL" id="JAVKPK010000035">
    <property type="protein sequence ID" value="MDR7666033.1"/>
    <property type="molecule type" value="Genomic_DNA"/>
</dbReference>
<proteinExistence type="inferred from homology"/>
<evidence type="ECO:0000313" key="12">
    <source>
        <dbReference type="EMBL" id="MDR7666033.1"/>
    </source>
</evidence>
<protein>
    <submittedName>
        <fullName evidence="12">DEAD/DEAH box helicase</fullName>
        <ecNumber evidence="12">3.6.4.-</ecNumber>
    </submittedName>
</protein>
<dbReference type="Pfam" id="PF08494">
    <property type="entry name" value="DEAD_assoc"/>
    <property type="match status" value="1"/>
</dbReference>
<evidence type="ECO:0000256" key="5">
    <source>
        <dbReference type="ARBA" id="ARBA00022840"/>
    </source>
</evidence>
<dbReference type="InterPro" id="IPR014001">
    <property type="entry name" value="Helicase_ATP-bd"/>
</dbReference>
<dbReference type="InterPro" id="IPR001650">
    <property type="entry name" value="Helicase_C-like"/>
</dbReference>
<dbReference type="InterPro" id="IPR013701">
    <property type="entry name" value="Lhr-like_DEAD/DEAH_assoc"/>
</dbReference>
<dbReference type="RefSeq" id="WP_310576057.1">
    <property type="nucleotide sequence ID" value="NZ_JAVKPK010000035.1"/>
</dbReference>
<organism evidence="12 13">
    <name type="scientific">Methanosarcina baikalica</name>
    <dbReference type="NCBI Taxonomy" id="3073890"/>
    <lineage>
        <taxon>Archaea</taxon>
        <taxon>Methanobacteriati</taxon>
        <taxon>Methanobacteriota</taxon>
        <taxon>Stenosarchaea group</taxon>
        <taxon>Methanomicrobia</taxon>
        <taxon>Methanosarcinales</taxon>
        <taxon>Methanosarcinaceae</taxon>
        <taxon>Methanosarcina</taxon>
    </lineage>
</organism>
<dbReference type="PROSITE" id="PS51194">
    <property type="entry name" value="HELICASE_CTER"/>
    <property type="match status" value="1"/>
</dbReference>
<evidence type="ECO:0000259" key="11">
    <source>
        <dbReference type="PROSITE" id="PS51194"/>
    </source>
</evidence>
<dbReference type="SMART" id="SM00490">
    <property type="entry name" value="HELICc"/>
    <property type="match status" value="1"/>
</dbReference>
<dbReference type="CDD" id="cd17922">
    <property type="entry name" value="DEXHc_LHR-like"/>
    <property type="match status" value="1"/>
</dbReference>
<evidence type="ECO:0000313" key="13">
    <source>
        <dbReference type="Proteomes" id="UP001246244"/>
    </source>
</evidence>
<evidence type="ECO:0000259" key="10">
    <source>
        <dbReference type="PROSITE" id="PS51192"/>
    </source>
</evidence>
<dbReference type="Pfam" id="PF00271">
    <property type="entry name" value="Helicase_C"/>
    <property type="match status" value="1"/>
</dbReference>
<sequence length="957" mass="107465">MTFHNIFNTFHPKIQEALKTLGFTKPTEPQERAFPHIMDGRHTLLIAPTGSGKTESAVLPVFNSILKKKPEARKGISVLYITPLRALNRDMLSRIEILGQLLDIKVQVRHGDTPQSERQRQSRNPPDVLITTPETLQAMFTGSRLRKNLETVTHVVVDEIHELAGSKRGAQLAVGLERLVEISGEFQRIGLSATVGNPWEIAKFLAGNGRDFTVIEVALLKLLEFDVVNPEASGGGEIRDREILKIANTVGCEPEFASHLFCIRKIVEESQSTLIFVNTRQSAEVLASGFRKLGASIGVHHGSLSFEARVEAEEAFKSGTLRGLICTSSMELGIDIGNVDRVVQYGSPRQVSRLLQRVGRAGHRLHEVSRGTVLSMEVDDTAESMAITKAALEGRVEEVSPHIKSLDVVANQIAGMVMDFGEVGIDKVLRILRRTYPFKDLRVEELQRVVDQIGDYKLVWHEKGSNVLKKRRKSWEYYYDNLSMIPDEKKYEIYDIVSGRSVGVLDEAFVVNFAEPGAVFITKGYMWRVVEMPDREREQGKDRIKVEPVEGMGEVPSWTGEEIPVPFEVAQGVGKLRAEIAAFIREGLDDEAVAEKLRAKYPVTRNAVLELIRLIREHVEGDFPLPDADTIVIEGKGDTVTLNACFGHNTNGTLARVLTSLLSARFGGSVAQEVDPYRIRLTLPRRVGPVQLRDMLLSLRPEHVEPIIEMTLKNTTLMKWKMVHVARKFGALSRDVDYDRISMKKLLEIYEGSSMYDEVIREIFHDLLDVSRAKEVLTKLAAGDISVEVSGPTPIGSAGFSMKKDLVAPEKADRSIVLALKERIMNDKIVLFCTNCKKWTSRRQVKSVPEEIVCPVCNSPMVAALKPWEEEEINLVKKQEKKVKISPEEKKRIQRVYRNASIVRSQGKKAVIALASRGIGPETASRVIEKMRVDEEAFYRDILIAERNYVKTKKFWE</sequence>
<evidence type="ECO:0000256" key="6">
    <source>
        <dbReference type="ARBA" id="ARBA00023125"/>
    </source>
</evidence>
<keyword evidence="1" id="KW-0547">Nucleotide-binding</keyword>
<dbReference type="GO" id="GO:0016787">
    <property type="term" value="F:hydrolase activity"/>
    <property type="evidence" value="ECO:0007669"/>
    <property type="project" value="UniProtKB-KW"/>
</dbReference>
<keyword evidence="8" id="KW-0413">Isomerase</keyword>
<dbReference type="Proteomes" id="UP001246244">
    <property type="component" value="Unassembled WGS sequence"/>
</dbReference>
<feature type="domain" description="Helicase C-terminal" evidence="11">
    <location>
        <begin position="262"/>
        <end position="407"/>
    </location>
</feature>
<evidence type="ECO:0000256" key="9">
    <source>
        <dbReference type="ARBA" id="ARBA00093467"/>
    </source>
</evidence>
<evidence type="ECO:0000256" key="8">
    <source>
        <dbReference type="ARBA" id="ARBA00023235"/>
    </source>
</evidence>